<reference evidence="1" key="1">
    <citation type="submission" date="2023-01" db="EMBL/GenBank/DDBJ databases">
        <title>The genome sequence of Kordiimonadaceae bacterium 6D33.</title>
        <authorList>
            <person name="Liu Y."/>
        </authorList>
    </citation>
    <scope>NUCLEOTIDE SEQUENCE</scope>
    <source>
        <strain evidence="1">6D33</strain>
    </source>
</reference>
<evidence type="ECO:0000313" key="2">
    <source>
        <dbReference type="Proteomes" id="UP001217500"/>
    </source>
</evidence>
<dbReference type="EMBL" id="CP116805">
    <property type="protein sequence ID" value="WCL53536.1"/>
    <property type="molecule type" value="Genomic_DNA"/>
</dbReference>
<dbReference type="RefSeq" id="WP_289503048.1">
    <property type="nucleotide sequence ID" value="NZ_CP116805.1"/>
</dbReference>
<organism evidence="1 2">
    <name type="scientific">Gimibacter soli</name>
    <dbReference type="NCBI Taxonomy" id="3024400"/>
    <lineage>
        <taxon>Bacteria</taxon>
        <taxon>Pseudomonadati</taxon>
        <taxon>Pseudomonadota</taxon>
        <taxon>Alphaproteobacteria</taxon>
        <taxon>Kordiimonadales</taxon>
        <taxon>Temperatibacteraceae</taxon>
        <taxon>Gimibacter</taxon>
    </lineage>
</organism>
<dbReference type="Proteomes" id="UP001217500">
    <property type="component" value="Chromosome"/>
</dbReference>
<protein>
    <submittedName>
        <fullName evidence="1">Uncharacterized protein</fullName>
    </submittedName>
</protein>
<sequence length="108" mass="12527">MVSDIDPLLAQTLKDPKTWVEFCQHFHQDFDVGGVAFEANLQKLWRTLPIGQRTTIRAQLETLISSPLSDGELKRLWNKHNSDWRIGRSARKFYEELLTSLDLDDSRA</sequence>
<evidence type="ECO:0000313" key="1">
    <source>
        <dbReference type="EMBL" id="WCL53536.1"/>
    </source>
</evidence>
<name>A0AAF0BLU1_9PROT</name>
<dbReference type="KEGG" id="gso:PH603_13435"/>
<dbReference type="AlphaFoldDB" id="A0AAF0BLU1"/>
<proteinExistence type="predicted"/>
<accession>A0AAF0BLU1</accession>
<gene>
    <name evidence="1" type="ORF">PH603_13435</name>
</gene>
<keyword evidence="2" id="KW-1185">Reference proteome</keyword>